<evidence type="ECO:0000256" key="5">
    <source>
        <dbReference type="ARBA" id="ARBA00023242"/>
    </source>
</evidence>
<dbReference type="GO" id="GO:0003700">
    <property type="term" value="F:DNA-binding transcription factor activity"/>
    <property type="evidence" value="ECO:0007669"/>
    <property type="project" value="UniProtKB-UniRule"/>
</dbReference>
<keyword evidence="9" id="KW-1185">Reference proteome</keyword>
<evidence type="ECO:0000256" key="2">
    <source>
        <dbReference type="ARBA" id="ARBA00023015"/>
    </source>
</evidence>
<dbReference type="GO" id="GO:0005634">
    <property type="term" value="C:nucleus"/>
    <property type="evidence" value="ECO:0007669"/>
    <property type="project" value="UniProtKB-SubCell"/>
</dbReference>
<dbReference type="Gene3D" id="6.10.250.2430">
    <property type="match status" value="1"/>
</dbReference>
<dbReference type="EMBL" id="JBAMMX010000013">
    <property type="protein sequence ID" value="KAK6929036.1"/>
    <property type="molecule type" value="Genomic_DNA"/>
</dbReference>
<evidence type="ECO:0000256" key="4">
    <source>
        <dbReference type="ARBA" id="ARBA00023163"/>
    </source>
</evidence>
<gene>
    <name evidence="8" type="ORF">RJ641_005241</name>
</gene>
<evidence type="ECO:0000256" key="1">
    <source>
        <dbReference type="ARBA" id="ARBA00004123"/>
    </source>
</evidence>
<keyword evidence="3 6" id="KW-0238">DNA-binding</keyword>
<keyword evidence="5 6" id="KW-0539">Nucleus</keyword>
<evidence type="ECO:0000313" key="9">
    <source>
        <dbReference type="Proteomes" id="UP001370490"/>
    </source>
</evidence>
<dbReference type="PANTHER" id="PTHR12632">
    <property type="entry name" value="TRANSCRIPTION FACTOR NF-Y ALPHA-RELATED"/>
    <property type="match status" value="1"/>
</dbReference>
<comment type="similarity">
    <text evidence="6">Belongs to the NFYA/HAP2 subunit family.</text>
</comment>
<feature type="region of interest" description="Disordered" evidence="7">
    <location>
        <begin position="197"/>
        <end position="253"/>
    </location>
</feature>
<feature type="compositionally biased region" description="Polar residues" evidence="7">
    <location>
        <begin position="226"/>
        <end position="253"/>
    </location>
</feature>
<dbReference type="PROSITE" id="PS51152">
    <property type="entry name" value="NFYA_HAP2_2"/>
    <property type="match status" value="1"/>
</dbReference>
<protein>
    <recommendedName>
        <fullName evidence="6">Nuclear transcription factor Y subunit</fullName>
    </recommendedName>
</protein>
<evidence type="ECO:0000256" key="3">
    <source>
        <dbReference type="ARBA" id="ARBA00023125"/>
    </source>
</evidence>
<keyword evidence="2 6" id="KW-0805">Transcription regulation</keyword>
<evidence type="ECO:0000256" key="7">
    <source>
        <dbReference type="SAM" id="MobiDB-lite"/>
    </source>
</evidence>
<dbReference type="AlphaFoldDB" id="A0AAN8VFQ3"/>
<name>A0AAN8VFQ3_9MAGN</name>
<dbReference type="Pfam" id="PF02045">
    <property type="entry name" value="CBFB_NFYA"/>
    <property type="match status" value="1"/>
</dbReference>
<dbReference type="InterPro" id="IPR001289">
    <property type="entry name" value="NFYA"/>
</dbReference>
<proteinExistence type="inferred from homology"/>
<reference evidence="8 9" key="1">
    <citation type="submission" date="2023-12" db="EMBL/GenBank/DDBJ databases">
        <title>A high-quality genome assembly for Dillenia turbinata (Dilleniales).</title>
        <authorList>
            <person name="Chanderbali A."/>
        </authorList>
    </citation>
    <scope>NUCLEOTIDE SEQUENCE [LARGE SCALE GENOMIC DNA]</scope>
    <source>
        <strain evidence="8">LSX21</strain>
        <tissue evidence="8">Leaf</tissue>
    </source>
</reference>
<dbReference type="Proteomes" id="UP001370490">
    <property type="component" value="Unassembled WGS sequence"/>
</dbReference>
<accession>A0AAN8VFQ3</accession>
<evidence type="ECO:0000313" key="8">
    <source>
        <dbReference type="EMBL" id="KAK6929036.1"/>
    </source>
</evidence>
<comment type="function">
    <text evidence="6">Component of the sequence-specific heterotrimeric transcription factor (NF-Y) which specifically recognizes a 5'-CCAAT-3' box motif found in the promoters of its target genes.</text>
</comment>
<evidence type="ECO:0000256" key="6">
    <source>
        <dbReference type="RuleBase" id="RU367155"/>
    </source>
</evidence>
<keyword evidence="4 6" id="KW-0804">Transcription</keyword>
<organism evidence="8 9">
    <name type="scientific">Dillenia turbinata</name>
    <dbReference type="NCBI Taxonomy" id="194707"/>
    <lineage>
        <taxon>Eukaryota</taxon>
        <taxon>Viridiplantae</taxon>
        <taxon>Streptophyta</taxon>
        <taxon>Embryophyta</taxon>
        <taxon>Tracheophyta</taxon>
        <taxon>Spermatophyta</taxon>
        <taxon>Magnoliopsida</taxon>
        <taxon>eudicotyledons</taxon>
        <taxon>Gunneridae</taxon>
        <taxon>Pentapetalae</taxon>
        <taxon>Dilleniales</taxon>
        <taxon>Dilleniaceae</taxon>
        <taxon>Dillenia</taxon>
    </lineage>
</organism>
<comment type="subunit">
    <text evidence="6">Heterotrimer.</text>
</comment>
<comment type="subcellular location">
    <subcellularLocation>
        <location evidence="1 6">Nucleus</location>
    </subcellularLocation>
</comment>
<sequence length="310" mass="34325">MQTLCFNEQRGIVHNSVQPRSAIPCMPWWVGIGSQQVYADSHAQSKSPELNQHKGALLTSLGGISQEPIKEKPVSVEFSIIPGSTSGSMREKDAQTHLTSSLPGHEACFELGLAQPLVLANYPQLEQYFGVFSAYGTQPPGRIRLPLDFDEGPIYVNAKQYNGIIRRRKIREKFGIKKVVRERKFMHISRHLHAMRRPRGSGGRFLNTKATSGGKDGNSIKETEQQHLSCPRSPSSEVLQSESGNLNTSKEACGSRSMNLSGAEVTSMFYDCFQINHVQTPSFHTLANAESVQINKWVTAANGRCDLLKV</sequence>
<comment type="caution">
    <text evidence="8">The sequence shown here is derived from an EMBL/GenBank/DDBJ whole genome shotgun (WGS) entry which is preliminary data.</text>
</comment>
<dbReference type="GO" id="GO:0003677">
    <property type="term" value="F:DNA binding"/>
    <property type="evidence" value="ECO:0007669"/>
    <property type="project" value="UniProtKB-KW"/>
</dbReference>
<dbReference type="SMART" id="SM00521">
    <property type="entry name" value="CBF"/>
    <property type="match status" value="1"/>
</dbReference>